<feature type="domain" description="Peptidase M13 N-terminal" evidence="12">
    <location>
        <begin position="184"/>
        <end position="581"/>
    </location>
</feature>
<keyword evidence="7" id="KW-0862">Zinc</keyword>
<evidence type="ECO:0000259" key="12">
    <source>
        <dbReference type="Pfam" id="PF05649"/>
    </source>
</evidence>
<dbReference type="GO" id="GO:0004222">
    <property type="term" value="F:metalloendopeptidase activity"/>
    <property type="evidence" value="ECO:0007669"/>
    <property type="project" value="InterPro"/>
</dbReference>
<evidence type="ECO:0000256" key="8">
    <source>
        <dbReference type="ARBA" id="ARBA00023049"/>
    </source>
</evidence>
<evidence type="ECO:0000256" key="9">
    <source>
        <dbReference type="SAM" id="MobiDB-lite"/>
    </source>
</evidence>
<dbReference type="Pfam" id="PF01431">
    <property type="entry name" value="Peptidase_M13"/>
    <property type="match status" value="1"/>
</dbReference>
<keyword evidence="5" id="KW-0479">Metal-binding</keyword>
<evidence type="ECO:0000256" key="6">
    <source>
        <dbReference type="ARBA" id="ARBA00022801"/>
    </source>
</evidence>
<feature type="domain" description="Peptidase M13 C-terminal" evidence="11">
    <location>
        <begin position="645"/>
        <end position="836"/>
    </location>
</feature>
<dbReference type="Gene3D" id="3.40.390.10">
    <property type="entry name" value="Collagenase (Catalytic Domain)"/>
    <property type="match status" value="1"/>
</dbReference>
<evidence type="ECO:0000313" key="13">
    <source>
        <dbReference type="EMBL" id="CAG6613606.1"/>
    </source>
</evidence>
<reference evidence="13" key="1">
    <citation type="submission" date="2021-05" db="EMBL/GenBank/DDBJ databases">
        <authorList>
            <person name="Alioto T."/>
            <person name="Alioto T."/>
            <person name="Gomez Garrido J."/>
        </authorList>
    </citation>
    <scope>NUCLEOTIDE SEQUENCE</scope>
</reference>
<dbReference type="EMBL" id="HBUF01028078">
    <property type="protein sequence ID" value="CAG6613606.1"/>
    <property type="molecule type" value="Transcribed_RNA"/>
</dbReference>
<dbReference type="Pfam" id="PF05649">
    <property type="entry name" value="Peptidase_M13_N"/>
    <property type="match status" value="1"/>
</dbReference>
<evidence type="ECO:0000256" key="10">
    <source>
        <dbReference type="SAM" id="Phobius"/>
    </source>
</evidence>
<keyword evidence="10" id="KW-1133">Transmembrane helix</keyword>
<feature type="compositionally biased region" description="Polar residues" evidence="9">
    <location>
        <begin position="55"/>
        <end position="72"/>
    </location>
</feature>
<organism evidence="13">
    <name type="scientific">Cacopsylla melanoneura</name>
    <dbReference type="NCBI Taxonomy" id="428564"/>
    <lineage>
        <taxon>Eukaryota</taxon>
        <taxon>Metazoa</taxon>
        <taxon>Ecdysozoa</taxon>
        <taxon>Arthropoda</taxon>
        <taxon>Hexapoda</taxon>
        <taxon>Insecta</taxon>
        <taxon>Pterygota</taxon>
        <taxon>Neoptera</taxon>
        <taxon>Paraneoptera</taxon>
        <taxon>Hemiptera</taxon>
        <taxon>Sternorrhyncha</taxon>
        <taxon>Psylloidea</taxon>
        <taxon>Psyllidae</taxon>
        <taxon>Psyllinae</taxon>
        <taxon>Cacopsylla</taxon>
    </lineage>
</organism>
<accession>A0A8D8LYQ6</accession>
<comment type="subcellular location">
    <subcellularLocation>
        <location evidence="2">Cell membrane</location>
        <topology evidence="2">Single-pass type II membrane protein</topology>
    </subcellularLocation>
</comment>
<comment type="cofactor">
    <cofactor evidence="1">
        <name>Zn(2+)</name>
        <dbReference type="ChEBI" id="CHEBI:29105"/>
    </cofactor>
</comment>
<keyword evidence="10" id="KW-0472">Membrane</keyword>
<proteinExistence type="inferred from homology"/>
<dbReference type="GO" id="GO:0016485">
    <property type="term" value="P:protein processing"/>
    <property type="evidence" value="ECO:0007669"/>
    <property type="project" value="TreeGrafter"/>
</dbReference>
<evidence type="ECO:0000259" key="11">
    <source>
        <dbReference type="Pfam" id="PF01431"/>
    </source>
</evidence>
<dbReference type="PANTHER" id="PTHR11733:SF228">
    <property type="entry name" value="PROTEIN GONE EARLY"/>
    <property type="match status" value="1"/>
</dbReference>
<sequence>MSDKTTPELEHKPLGVKHTDKPTDDDCETTDHCDFVNEKEPLNKNNSSVKAVITNNKNDVNNKQTPPSTEGHVNSETRNTKLKKSNSYKVNNVKNQQNGNGHVLLSSAKIQQLEDELRKRSGLSRSGLILAIILIVLLFVLFTTLIVVIFLWPKNQAYPICKTPACLTSSAQILPMMNENVTACEDFREYSCGSWLRSAYDVPLQHKHNWDMKTQLSYQQKQKIRDLIVTLPMSPASSDVVTTLVTWKLKTMFDSCMDLENIEGEGHKPLAQVFTEVGNWIIQSNKLSANYHLWDTKKVLGKIHKEHDGTPFFRLDVVPDPNDALQNLIRVSPAGLGLPDRNFYFLENQYDSPIIKAYKEFIAEMIQHLGLTSIGAKQWADGVYHYEKRLAEITPEPNVLKNVYSGYKKITLREAKQSAPSVHLMDILVTTFPDAKPYESTQILVPENNYLEHLSNLISESDKEVISKYIMWNLAVQYFPYISNSFRQTLDVFTKAVHGEVQPLPRWEFCVDTLHKYMGHGVTALIQRHSPAPNLNPIERVFQAVKKTILSSYKQASWFSPELRSFILQKIESITMQVGLPTTFSQEQYVNDHYNSLYIFKSDFFKAIKSANVFRREEQQRRLVSPTEEARWIDALTSPDVSISYIVSANTINVPSSILSQPFYDPENTLPVIYARLGVELSHAILNSVSPWNVLYSSDGALLDAAFPAVNESIRCVVDSTPCVANSIVHALQRPSSTVANVTVYETITRIAAVRQAFKALQSQLDSSPRTHQPALESLDSSSVFFLAYTQSQCKVTSHQQNELLSILGDLSDTTLLKTILSQSTEFSDTFSCSTKTENICPLII</sequence>
<feature type="region of interest" description="Disordered" evidence="9">
    <location>
        <begin position="1"/>
        <end position="28"/>
    </location>
</feature>
<keyword evidence="6" id="KW-0378">Hydrolase</keyword>
<evidence type="ECO:0000256" key="3">
    <source>
        <dbReference type="ARBA" id="ARBA00007357"/>
    </source>
</evidence>
<dbReference type="SUPFAM" id="SSF55486">
    <property type="entry name" value="Metalloproteases ('zincins'), catalytic domain"/>
    <property type="match status" value="1"/>
</dbReference>
<evidence type="ECO:0000256" key="1">
    <source>
        <dbReference type="ARBA" id="ARBA00001947"/>
    </source>
</evidence>
<dbReference type="GO" id="GO:0005886">
    <property type="term" value="C:plasma membrane"/>
    <property type="evidence" value="ECO:0007669"/>
    <property type="project" value="UniProtKB-SubCell"/>
</dbReference>
<dbReference type="GO" id="GO:0046872">
    <property type="term" value="F:metal ion binding"/>
    <property type="evidence" value="ECO:0007669"/>
    <property type="project" value="UniProtKB-KW"/>
</dbReference>
<protein>
    <submittedName>
        <fullName evidence="13">Endothelin-converting enzyme 1</fullName>
    </submittedName>
</protein>
<dbReference type="InterPro" id="IPR018497">
    <property type="entry name" value="Peptidase_M13_C"/>
</dbReference>
<feature type="region of interest" description="Disordered" evidence="9">
    <location>
        <begin position="55"/>
        <end position="84"/>
    </location>
</feature>
<dbReference type="PANTHER" id="PTHR11733">
    <property type="entry name" value="ZINC METALLOPROTEASE FAMILY M13 NEPRILYSIN-RELATED"/>
    <property type="match status" value="1"/>
</dbReference>
<evidence type="ECO:0000256" key="4">
    <source>
        <dbReference type="ARBA" id="ARBA00022670"/>
    </source>
</evidence>
<dbReference type="InterPro" id="IPR008753">
    <property type="entry name" value="Peptidase_M13_N"/>
</dbReference>
<keyword evidence="4" id="KW-0645">Protease</keyword>
<dbReference type="CDD" id="cd08662">
    <property type="entry name" value="M13"/>
    <property type="match status" value="1"/>
</dbReference>
<feature type="transmembrane region" description="Helical" evidence="10">
    <location>
        <begin position="128"/>
        <end position="152"/>
    </location>
</feature>
<comment type="similarity">
    <text evidence="3">Belongs to the peptidase M13 family.</text>
</comment>
<dbReference type="InterPro" id="IPR042089">
    <property type="entry name" value="Peptidase_M13_dom_2"/>
</dbReference>
<keyword evidence="8" id="KW-0482">Metalloprotease</keyword>
<dbReference type="PROSITE" id="PS51885">
    <property type="entry name" value="NEPRILYSIN"/>
    <property type="match status" value="1"/>
</dbReference>
<dbReference type="Gene3D" id="1.10.1380.10">
    <property type="entry name" value="Neutral endopeptidase , domain2"/>
    <property type="match status" value="1"/>
</dbReference>
<dbReference type="InterPro" id="IPR024079">
    <property type="entry name" value="MetalloPept_cat_dom_sf"/>
</dbReference>
<name>A0A8D8LYQ6_9HEMI</name>
<dbReference type="AlphaFoldDB" id="A0A8D8LYQ6"/>
<dbReference type="InterPro" id="IPR000718">
    <property type="entry name" value="Peptidase_M13"/>
</dbReference>
<keyword evidence="10" id="KW-0812">Transmembrane</keyword>
<evidence type="ECO:0000256" key="5">
    <source>
        <dbReference type="ARBA" id="ARBA00022723"/>
    </source>
</evidence>
<evidence type="ECO:0000256" key="7">
    <source>
        <dbReference type="ARBA" id="ARBA00022833"/>
    </source>
</evidence>
<evidence type="ECO:0000256" key="2">
    <source>
        <dbReference type="ARBA" id="ARBA00004401"/>
    </source>
</evidence>